<accession>A0A426ZBX4</accession>
<reference evidence="2 3" key="1">
    <citation type="journal article" date="2014" name="Agronomy (Basel)">
        <title>A Draft Genome Sequence for Ensete ventricosum, the Drought-Tolerant Tree Against Hunger.</title>
        <authorList>
            <person name="Harrison J."/>
            <person name="Moore K.A."/>
            <person name="Paszkiewicz K."/>
            <person name="Jones T."/>
            <person name="Grant M."/>
            <person name="Ambacheew D."/>
            <person name="Muzemil S."/>
            <person name="Studholme D.J."/>
        </authorList>
    </citation>
    <scope>NUCLEOTIDE SEQUENCE [LARGE SCALE GENOMIC DNA]</scope>
</reference>
<dbReference type="AlphaFoldDB" id="A0A426ZBX4"/>
<evidence type="ECO:0000313" key="3">
    <source>
        <dbReference type="Proteomes" id="UP000287651"/>
    </source>
</evidence>
<dbReference type="EMBL" id="AMZH03007368">
    <property type="protein sequence ID" value="RRT61480.1"/>
    <property type="molecule type" value="Genomic_DNA"/>
</dbReference>
<evidence type="ECO:0000313" key="2">
    <source>
        <dbReference type="EMBL" id="RRT61480.1"/>
    </source>
</evidence>
<feature type="transmembrane region" description="Helical" evidence="1">
    <location>
        <begin position="31"/>
        <end position="57"/>
    </location>
</feature>
<evidence type="ECO:0000256" key="1">
    <source>
        <dbReference type="SAM" id="Phobius"/>
    </source>
</evidence>
<keyword evidence="1" id="KW-0812">Transmembrane</keyword>
<dbReference type="Proteomes" id="UP000287651">
    <property type="component" value="Unassembled WGS sequence"/>
</dbReference>
<proteinExistence type="predicted"/>
<name>A0A426ZBX4_ENSVE</name>
<organism evidence="2 3">
    <name type="scientific">Ensete ventricosum</name>
    <name type="common">Abyssinian banana</name>
    <name type="synonym">Musa ensete</name>
    <dbReference type="NCBI Taxonomy" id="4639"/>
    <lineage>
        <taxon>Eukaryota</taxon>
        <taxon>Viridiplantae</taxon>
        <taxon>Streptophyta</taxon>
        <taxon>Embryophyta</taxon>
        <taxon>Tracheophyta</taxon>
        <taxon>Spermatophyta</taxon>
        <taxon>Magnoliopsida</taxon>
        <taxon>Liliopsida</taxon>
        <taxon>Zingiberales</taxon>
        <taxon>Musaceae</taxon>
        <taxon>Ensete</taxon>
    </lineage>
</organism>
<protein>
    <submittedName>
        <fullName evidence="2">Uncharacterized protein</fullName>
    </submittedName>
</protein>
<keyword evidence="1" id="KW-1133">Transmembrane helix</keyword>
<gene>
    <name evidence="2" type="ORF">B296_00044148</name>
</gene>
<keyword evidence="1" id="KW-0472">Membrane</keyword>
<comment type="caution">
    <text evidence="2">The sequence shown here is derived from an EMBL/GenBank/DDBJ whole genome shotgun (WGS) entry which is preliminary data.</text>
</comment>
<sequence>MEWWPRGLHVGRRTVKTPWDPHLWFSSASRLLVLICSVTAIVAAAGLVLPVVVSCFTGSARPTPPRRLYEELSGMVQSEVVLCWFCPFCQACLRKDHR</sequence>